<dbReference type="PANTHER" id="PTHR33178">
    <property type="match status" value="1"/>
</dbReference>
<dbReference type="InterPro" id="IPR044662">
    <property type="entry name" value="HS1/DABB1-like"/>
</dbReference>
<evidence type="ECO:0000313" key="3">
    <source>
        <dbReference type="EMBL" id="PCI98627.1"/>
    </source>
</evidence>
<dbReference type="PANTHER" id="PTHR33178:SF10">
    <property type="entry name" value="STRESS-RESPONSE A_B BARREL DOMAIN-CONTAINING PROTEIN"/>
    <property type="match status" value="1"/>
</dbReference>
<gene>
    <name evidence="3" type="ORF">COB13_13280</name>
</gene>
<dbReference type="InterPro" id="IPR013097">
    <property type="entry name" value="Dabb"/>
</dbReference>
<dbReference type="AlphaFoldDB" id="A0A2A4YWE2"/>
<sequence>MSKKIKHCVYMQFKPQYSVAERTAIMQRLADLKPIMNGFLSIEFGENLDFENKSDCNAGFVIDFASEADLQNYASHPEHQKIGSQLVEMSVGGADGIIVFDLAVE</sequence>
<dbReference type="Gene3D" id="3.30.70.100">
    <property type="match status" value="1"/>
</dbReference>
<dbReference type="Pfam" id="PF07876">
    <property type="entry name" value="Dabb"/>
    <property type="match status" value="1"/>
</dbReference>
<protein>
    <recommendedName>
        <fullName evidence="2">Stress-response A/B barrel domain-containing protein</fullName>
    </recommendedName>
</protein>
<dbReference type="InterPro" id="IPR011008">
    <property type="entry name" value="Dimeric_a/b-barrel"/>
</dbReference>
<feature type="domain" description="Stress-response A/B barrel" evidence="2">
    <location>
        <begin position="5"/>
        <end position="102"/>
    </location>
</feature>
<comment type="subunit">
    <text evidence="1">Homodimer.</text>
</comment>
<dbReference type="SMART" id="SM00886">
    <property type="entry name" value="Dabb"/>
    <property type="match status" value="1"/>
</dbReference>
<comment type="caution">
    <text evidence="3">The sequence shown here is derived from an EMBL/GenBank/DDBJ whole genome shotgun (WGS) entry which is preliminary data.</text>
</comment>
<evidence type="ECO:0000259" key="2">
    <source>
        <dbReference type="PROSITE" id="PS51502"/>
    </source>
</evidence>
<dbReference type="SUPFAM" id="SSF54909">
    <property type="entry name" value="Dimeric alpha+beta barrel"/>
    <property type="match status" value="1"/>
</dbReference>
<name>A0A2A4YWE2_9PROT</name>
<dbReference type="PROSITE" id="PS51502">
    <property type="entry name" value="S_R_A_B_BARREL"/>
    <property type="match status" value="1"/>
</dbReference>
<reference evidence="3" key="2">
    <citation type="journal article" date="2018" name="ISME J.">
        <title>A dynamic microbial community with high functional redundancy inhabits the cold, oxic subseafloor aquifer.</title>
        <authorList>
            <person name="Tully B.J."/>
            <person name="Wheat C.G."/>
            <person name="Glazer B.T."/>
            <person name="Huber J.A."/>
        </authorList>
    </citation>
    <scope>NUCLEOTIDE SEQUENCE</scope>
    <source>
        <strain evidence="3">NORP83</strain>
    </source>
</reference>
<dbReference type="EMBL" id="NVUS01000020">
    <property type="protein sequence ID" value="PCI98627.1"/>
    <property type="molecule type" value="Genomic_DNA"/>
</dbReference>
<evidence type="ECO:0000256" key="1">
    <source>
        <dbReference type="ARBA" id="ARBA00011738"/>
    </source>
</evidence>
<organism evidence="3">
    <name type="scientific">OCS116 cluster bacterium</name>
    <dbReference type="NCBI Taxonomy" id="2030921"/>
    <lineage>
        <taxon>Bacteria</taxon>
        <taxon>Pseudomonadati</taxon>
        <taxon>Pseudomonadota</taxon>
        <taxon>Alphaproteobacteria</taxon>
        <taxon>OCS116 cluster</taxon>
    </lineage>
</organism>
<reference key="1">
    <citation type="submission" date="2017-08" db="EMBL/GenBank/DDBJ databases">
        <title>A dynamic microbial community with high functional redundancy inhabits the cold, oxic subseafloor aquifer.</title>
        <authorList>
            <person name="Tully B.J."/>
            <person name="Wheat C.G."/>
            <person name="Glazer B.T."/>
            <person name="Huber J.A."/>
        </authorList>
    </citation>
    <scope>NUCLEOTIDE SEQUENCE [LARGE SCALE GENOMIC DNA]</scope>
</reference>
<accession>A0A2A4YWE2</accession>
<proteinExistence type="predicted"/>